<keyword evidence="7" id="KW-1185">Reference proteome</keyword>
<sequence>MTVFTPTTFVPPKLSSKPLFFDYFSRTDTIGKRWIPSTAKKDGVEAEIAKYNGKWEIGAPSEVSIQGDFGLIVRTKARHHAIAAKMDKPFGFAKKPLVVQYEVQYEEGQECGGGYLKLLSEGAEENLAAVQDKTPYTIMFGPDKCGATGKVHLIFRYKNPKNGSIDEYHAKQPSNIGSTYWDDHHTHLYTLVVNPDGAFTVSVDQKQIISGNMLTDLVPSLQPPKEIADPTDKKPADWDDRWVVDFLKCLWFS</sequence>
<evidence type="ECO:0000313" key="7">
    <source>
        <dbReference type="Proteomes" id="UP000271162"/>
    </source>
</evidence>
<dbReference type="SUPFAM" id="SSF49899">
    <property type="entry name" value="Concanavalin A-like lectins/glucanases"/>
    <property type="match status" value="1"/>
</dbReference>
<comment type="similarity">
    <text evidence="2 5">Belongs to the calreticulin family.</text>
</comment>
<comment type="subcellular location">
    <subcellularLocation>
        <location evidence="1">Endoplasmic reticulum</location>
    </subcellularLocation>
</comment>
<dbReference type="STRING" id="27835.A0A0N4XKP2"/>
<evidence type="ECO:0000313" key="8">
    <source>
        <dbReference type="WBParaSite" id="NBR_0000309401-mRNA-1"/>
    </source>
</evidence>
<dbReference type="PANTHER" id="PTHR11073:SF1">
    <property type="entry name" value="CALNEXIN 14D-RELATED"/>
    <property type="match status" value="1"/>
</dbReference>
<dbReference type="PROSITE" id="PS00804">
    <property type="entry name" value="CALRETICULIN_2"/>
    <property type="match status" value="1"/>
</dbReference>
<dbReference type="WBParaSite" id="NBR_0000309401-mRNA-1">
    <property type="protein sequence ID" value="NBR_0000309401-mRNA-1"/>
    <property type="gene ID" value="NBR_0000309401"/>
</dbReference>
<protein>
    <submittedName>
        <fullName evidence="8">Calnexin (inferred by orthology to a C. elegans protein)</fullName>
    </submittedName>
</protein>
<dbReference type="GO" id="GO:0036503">
    <property type="term" value="P:ERAD pathway"/>
    <property type="evidence" value="ECO:0007669"/>
    <property type="project" value="TreeGrafter"/>
</dbReference>
<evidence type="ECO:0000256" key="1">
    <source>
        <dbReference type="ARBA" id="ARBA00004240"/>
    </source>
</evidence>
<feature type="disulfide bond" evidence="4">
    <location>
        <begin position="111"/>
        <end position="145"/>
    </location>
</feature>
<evidence type="ECO:0000256" key="3">
    <source>
        <dbReference type="ARBA" id="ARBA00022824"/>
    </source>
</evidence>
<keyword evidence="5" id="KW-0143">Chaperone</keyword>
<evidence type="ECO:0000256" key="5">
    <source>
        <dbReference type="RuleBase" id="RU362126"/>
    </source>
</evidence>
<dbReference type="Gene3D" id="2.60.120.200">
    <property type="match status" value="1"/>
</dbReference>
<reference evidence="6 7" key="2">
    <citation type="submission" date="2018-11" db="EMBL/GenBank/DDBJ databases">
        <authorList>
            <consortium name="Pathogen Informatics"/>
        </authorList>
    </citation>
    <scope>NUCLEOTIDE SEQUENCE [LARGE SCALE GENOMIC DNA]</scope>
</reference>
<proteinExistence type="inferred from homology"/>
<evidence type="ECO:0000256" key="4">
    <source>
        <dbReference type="PIRSR" id="PIRSR601580-3"/>
    </source>
</evidence>
<organism evidence="8">
    <name type="scientific">Nippostrongylus brasiliensis</name>
    <name type="common">Rat hookworm</name>
    <dbReference type="NCBI Taxonomy" id="27835"/>
    <lineage>
        <taxon>Eukaryota</taxon>
        <taxon>Metazoa</taxon>
        <taxon>Ecdysozoa</taxon>
        <taxon>Nematoda</taxon>
        <taxon>Chromadorea</taxon>
        <taxon>Rhabditida</taxon>
        <taxon>Rhabditina</taxon>
        <taxon>Rhabditomorpha</taxon>
        <taxon>Strongyloidea</taxon>
        <taxon>Heligmosomidae</taxon>
        <taxon>Nippostrongylus</taxon>
    </lineage>
</organism>
<dbReference type="GO" id="GO:0005789">
    <property type="term" value="C:endoplasmic reticulum membrane"/>
    <property type="evidence" value="ECO:0007669"/>
    <property type="project" value="TreeGrafter"/>
</dbReference>
<dbReference type="FunFam" id="2.60.120.200:FF:000011">
    <property type="entry name" value="Probable calnexin"/>
    <property type="match status" value="1"/>
</dbReference>
<dbReference type="InterPro" id="IPR018124">
    <property type="entry name" value="Calret/calnex_CS"/>
</dbReference>
<dbReference type="Proteomes" id="UP000271162">
    <property type="component" value="Unassembled WGS sequence"/>
</dbReference>
<dbReference type="AlphaFoldDB" id="A0A0N4XKP2"/>
<keyword evidence="3 5" id="KW-0256">Endoplasmic reticulum</keyword>
<reference evidence="8" key="1">
    <citation type="submission" date="2017-02" db="UniProtKB">
        <authorList>
            <consortium name="WormBaseParasite"/>
        </authorList>
    </citation>
    <scope>IDENTIFICATION</scope>
</reference>
<dbReference type="GO" id="GO:0051082">
    <property type="term" value="F:unfolded protein binding"/>
    <property type="evidence" value="ECO:0007669"/>
    <property type="project" value="InterPro"/>
</dbReference>
<gene>
    <name evidence="6" type="ORF">NBR_LOCUS3096</name>
</gene>
<dbReference type="OMA" id="DCGSALM"/>
<evidence type="ECO:0000313" key="6">
    <source>
        <dbReference type="EMBL" id="VDL66685.1"/>
    </source>
</evidence>
<dbReference type="GO" id="GO:0005509">
    <property type="term" value="F:calcium ion binding"/>
    <property type="evidence" value="ECO:0007669"/>
    <property type="project" value="InterPro"/>
</dbReference>
<dbReference type="InterPro" id="IPR013320">
    <property type="entry name" value="ConA-like_dom_sf"/>
</dbReference>
<evidence type="ECO:0000256" key="2">
    <source>
        <dbReference type="ARBA" id="ARBA00010983"/>
    </source>
</evidence>
<accession>A0A0N4XKP2</accession>
<dbReference type="PRINTS" id="PR00626">
    <property type="entry name" value="CALRETICULIN"/>
</dbReference>
<dbReference type="EMBL" id="UYSL01004231">
    <property type="protein sequence ID" value="VDL66685.1"/>
    <property type="molecule type" value="Genomic_DNA"/>
</dbReference>
<dbReference type="PANTHER" id="PTHR11073">
    <property type="entry name" value="CALRETICULIN AND CALNEXIN"/>
    <property type="match status" value="1"/>
</dbReference>
<dbReference type="Pfam" id="PF00262">
    <property type="entry name" value="Calreticulin"/>
    <property type="match status" value="1"/>
</dbReference>
<name>A0A0N4XKP2_NIPBR</name>
<dbReference type="InterPro" id="IPR001580">
    <property type="entry name" value="Calret/calnex"/>
</dbReference>
<keyword evidence="4" id="KW-1015">Disulfide bond</keyword>
<dbReference type="GO" id="GO:0006457">
    <property type="term" value="P:protein folding"/>
    <property type="evidence" value="ECO:0007669"/>
    <property type="project" value="InterPro"/>
</dbReference>